<dbReference type="InterPro" id="IPR001466">
    <property type="entry name" value="Beta-lactam-related"/>
</dbReference>
<reference evidence="3 4" key="1">
    <citation type="submission" date="2018-12" db="EMBL/GenBank/DDBJ databases">
        <title>Bacillus ochoae sp. nov., Paenibacillus whitsoniae sp. nov., Paenibacillus spiritus sp. nov. Isolated from the Mars Exploration Rover during spacecraft assembly.</title>
        <authorList>
            <person name="Seuylemezian A."/>
            <person name="Vaishampayan P."/>
        </authorList>
    </citation>
    <scope>NUCLEOTIDE SEQUENCE [LARGE SCALE GENOMIC DNA]</scope>
    <source>
        <strain evidence="3 4">MER 54</strain>
    </source>
</reference>
<dbReference type="PANTHER" id="PTHR43283">
    <property type="entry name" value="BETA-LACTAMASE-RELATED"/>
    <property type="match status" value="1"/>
</dbReference>
<dbReference type="PANTHER" id="PTHR43283:SF7">
    <property type="entry name" value="BETA-LACTAMASE-RELATED DOMAIN-CONTAINING PROTEIN"/>
    <property type="match status" value="1"/>
</dbReference>
<gene>
    <name evidence="3" type="ORF">EJQ19_22915</name>
</gene>
<sequence length="374" mass="41083">MTLTIKPASRNGNGTAHPSIDWPTNGWPSSTPEAQGLFSATLAKTFEVFHNQGVHSVAVVRNGVLVAEAYESHVSAHAVQDMKSVTKSIVSALFGIALAEGHLKSPEQRLASFFPQLEQDPLKSKIRLKHLLNMTSGLDWDNVNEQSSTEMMHSDNWVDYILNRPGLHEPGNVFNYSNGDAHLISVVLQLATGESMLDFAKKRLFQPLGITQVSWNDDPQGRTIGAWALALTLGDMAKLGYLFLKNGQWAGQTIVPEAWIRTAVTKRVFLNYSNGTQGGYGYYWWSKPLAPGLVRGSRKPIDVHYASGSGGRRIFYVPDLELVVAMTANSADVDMPENLLNHVVQAIRGNKPLSPNSEASAQLERAIRFFEAGE</sequence>
<evidence type="ECO:0000313" key="3">
    <source>
        <dbReference type="EMBL" id="RTE06438.1"/>
    </source>
</evidence>
<dbReference type="EMBL" id="RXHU01000074">
    <property type="protein sequence ID" value="RTE06438.1"/>
    <property type="molecule type" value="Genomic_DNA"/>
</dbReference>
<dbReference type="OrthoDB" id="9773047at2"/>
<dbReference type="InterPro" id="IPR012338">
    <property type="entry name" value="Beta-lactam/transpept-like"/>
</dbReference>
<evidence type="ECO:0000256" key="1">
    <source>
        <dbReference type="SAM" id="MobiDB-lite"/>
    </source>
</evidence>
<protein>
    <submittedName>
        <fullName evidence="3">Class C beta-lactamase-related serine hydrolase</fullName>
    </submittedName>
</protein>
<dbReference type="Proteomes" id="UP000276128">
    <property type="component" value="Unassembled WGS sequence"/>
</dbReference>
<comment type="caution">
    <text evidence="3">The sequence shown here is derived from an EMBL/GenBank/DDBJ whole genome shotgun (WGS) entry which is preliminary data.</text>
</comment>
<dbReference type="InterPro" id="IPR050789">
    <property type="entry name" value="Diverse_Enzym_Activities"/>
</dbReference>
<proteinExistence type="predicted"/>
<keyword evidence="4" id="KW-1185">Reference proteome</keyword>
<dbReference type="Pfam" id="PF00144">
    <property type="entry name" value="Beta-lactamase"/>
    <property type="match status" value="1"/>
</dbReference>
<dbReference type="SUPFAM" id="SSF56601">
    <property type="entry name" value="beta-lactamase/transpeptidase-like"/>
    <property type="match status" value="1"/>
</dbReference>
<organism evidence="3 4">
    <name type="scientific">Paenibacillus whitsoniae</name>
    <dbReference type="NCBI Taxonomy" id="2496558"/>
    <lineage>
        <taxon>Bacteria</taxon>
        <taxon>Bacillati</taxon>
        <taxon>Bacillota</taxon>
        <taxon>Bacilli</taxon>
        <taxon>Bacillales</taxon>
        <taxon>Paenibacillaceae</taxon>
        <taxon>Paenibacillus</taxon>
    </lineage>
</organism>
<evidence type="ECO:0000259" key="2">
    <source>
        <dbReference type="Pfam" id="PF00144"/>
    </source>
</evidence>
<feature type="domain" description="Beta-lactamase-related" evidence="2">
    <location>
        <begin position="56"/>
        <end position="337"/>
    </location>
</feature>
<dbReference type="RefSeq" id="WP_126143563.1">
    <property type="nucleotide sequence ID" value="NZ_RXHU01000074.1"/>
</dbReference>
<feature type="region of interest" description="Disordered" evidence="1">
    <location>
        <begin position="1"/>
        <end position="27"/>
    </location>
</feature>
<evidence type="ECO:0000313" key="4">
    <source>
        <dbReference type="Proteomes" id="UP000276128"/>
    </source>
</evidence>
<dbReference type="GO" id="GO:0016787">
    <property type="term" value="F:hydrolase activity"/>
    <property type="evidence" value="ECO:0007669"/>
    <property type="project" value="UniProtKB-KW"/>
</dbReference>
<dbReference type="Gene3D" id="3.40.710.10">
    <property type="entry name" value="DD-peptidase/beta-lactamase superfamily"/>
    <property type="match status" value="1"/>
</dbReference>
<keyword evidence="3" id="KW-0378">Hydrolase</keyword>
<name>A0A430J8D1_9BACL</name>
<accession>A0A430J8D1</accession>
<dbReference type="AlphaFoldDB" id="A0A430J8D1"/>